<feature type="region of interest" description="Disordered" evidence="3">
    <location>
        <begin position="1297"/>
        <end position="1325"/>
    </location>
</feature>
<dbReference type="Gene3D" id="2.20.70.10">
    <property type="match status" value="1"/>
</dbReference>
<dbReference type="Pfam" id="PF00397">
    <property type="entry name" value="WW"/>
    <property type="match status" value="1"/>
</dbReference>
<dbReference type="OrthoDB" id="2444812at2759"/>
<feature type="compositionally biased region" description="Basic and acidic residues" evidence="3">
    <location>
        <begin position="770"/>
        <end position="793"/>
    </location>
</feature>
<feature type="compositionally biased region" description="Basic and acidic residues" evidence="3">
    <location>
        <begin position="411"/>
        <end position="433"/>
    </location>
</feature>
<comment type="caution">
    <text evidence="5">The sequence shown here is derived from an EMBL/GenBank/DDBJ whole genome shotgun (WGS) entry which is preliminary data.</text>
</comment>
<dbReference type="InterPro" id="IPR036020">
    <property type="entry name" value="WW_dom_sf"/>
</dbReference>
<dbReference type="Gene3D" id="3.80.10.10">
    <property type="entry name" value="Ribonuclease Inhibitor"/>
    <property type="match status" value="3"/>
</dbReference>
<name>A0A024G1Y7_9STRA</name>
<dbReference type="PROSITE" id="PS01159">
    <property type="entry name" value="WW_DOMAIN_1"/>
    <property type="match status" value="1"/>
</dbReference>
<dbReference type="SUPFAM" id="SSF52058">
    <property type="entry name" value="L domain-like"/>
    <property type="match status" value="1"/>
</dbReference>
<sequence length="1325" mass="149686">MLNNFFYKRKKIQDQRLPSLQHLKGFRNRYEDACKDRETKTILSVDKSLSKAISGLKDLSSLHSRQEKLSDAQVYALADALLSYPIISRLDLRDSSITDNGARGILELLRLQIMQAKDSTLVRKELSWEHTKYMTQIRLSGNKITDSILKEIETYLKILRREDKRLEIRVVMQQVGGGSYGVAVTSGTTIMDSGFRTARGVSTGMEEEDLKMILKLLTGTEPNKRECKSLLDQISAYILSGAQYAMRIEDLLLATCFNSPSYNNYEASPPWEALVQQQHAILQFSNDEGAHIEGSVLIESEPTHAQSDDYETYPDLQQNCNHPLLLTPSNTKMYIETSFSGSETSVTELADTYSPTITASIYPTDFVKKRVHHRRSTASSTYNETHSMHDTLKKLQLGRQNTDPVVCGEANYDKRSLDTSSEDSDRSLQREYDIDADEKADEIDITKQREMSSDSVRTEKELEEVPFVTILDVKYQGKESHIAKITAQQTGVLLLRQLAPTLPLHMLVVLVVSGIRLESFQMFQACKLPLLILLDASDNKLTNIRSDEWKGITKSLKVINFADNNFRSIPELHLCPQLQALNLSHNRIKSVNNLELCRKLRMVNLAFNNIGSCHALRPFSINIDLCHLDLGGNPLWEGLDKDDRMRRRVAIQISNLIPNLQTIGFVTNGDLTTEKIRKRGHPNLLDTNACTENTKKLSLVAALNGDEALWIATACDRVKCYADAEDNSERPDKSAQASVPRVSRQEQTLRDKERSYCVPYRSQTKSPKSPRREGFTKQDLKSRVVVERPKTSPEEDMSQHFVSGHYQRQNSSKLSAPKHPPLSLSEVKAIREAESRHCFLNNHATVAEKLESRKHIRRQKSENSVQARPNRNINKSVENRPKNFVHDEKPSKQPRNPDQEKRNVEDLSGEHAIQTKSADTRPPSTQEFLHELAVKKFYTHLEEEIATATTALSILLSMSENTDIESSKLVQYRASLVQIDILNEDETDKLMMDLKASCNNFGSSLLARYQKTPTKLSQLRAVKKSLALMLETLDKHAPGSAHVRSVCASIRASNNLPLTDARSETSSKHEEMPSATTVEKLIGFDKVTSISGIEPNEDDMVEEYDFLSTEASSEFSKLFDTSVPALDPITFNRHKRNSFTYDTIAPSSTQMGAISPSIEKADESDANIRQHMNRIQPTETLRRSESTIVETSAISEFGTDETFRAEHSALSSVRRDTASTGRFDAEVRSNAVEDDENVQMFEDWERSFDPGTNHFFWYNHSSGESQWEPPDGWPFQLDAPSTFMHSSQIDCDSDLITREADESNSDGDFEFGNDSFDDDTSLPGF</sequence>
<feature type="region of interest" description="Disordered" evidence="3">
    <location>
        <begin position="850"/>
        <end position="923"/>
    </location>
</feature>
<feature type="compositionally biased region" description="Basic and acidic residues" evidence="3">
    <location>
        <begin position="877"/>
        <end position="909"/>
    </location>
</feature>
<feature type="region of interest" description="Disordered" evidence="3">
    <location>
        <begin position="404"/>
        <end position="433"/>
    </location>
</feature>
<dbReference type="STRING" id="65357.A0A024G1Y7"/>
<feature type="domain" description="WW" evidence="4">
    <location>
        <begin position="1238"/>
        <end position="1272"/>
    </location>
</feature>
<evidence type="ECO:0000259" key="4">
    <source>
        <dbReference type="PROSITE" id="PS50020"/>
    </source>
</evidence>
<dbReference type="InterPro" id="IPR001611">
    <property type="entry name" value="Leu-rich_rpt"/>
</dbReference>
<evidence type="ECO:0000313" key="6">
    <source>
        <dbReference type="Proteomes" id="UP000053237"/>
    </source>
</evidence>
<dbReference type="InParanoid" id="A0A024G1Y7"/>
<dbReference type="SMART" id="SM00456">
    <property type="entry name" value="WW"/>
    <property type="match status" value="1"/>
</dbReference>
<feature type="region of interest" description="Disordered" evidence="3">
    <location>
        <begin position="724"/>
        <end position="820"/>
    </location>
</feature>
<dbReference type="PANTHER" id="PTHR18849">
    <property type="entry name" value="LEUCINE RICH REPEAT PROTEIN"/>
    <property type="match status" value="1"/>
</dbReference>
<keyword evidence="2" id="KW-0677">Repeat</keyword>
<feature type="compositionally biased region" description="Acidic residues" evidence="3">
    <location>
        <begin position="1302"/>
        <end position="1325"/>
    </location>
</feature>
<dbReference type="SUPFAM" id="SSF51045">
    <property type="entry name" value="WW domain"/>
    <property type="match status" value="1"/>
</dbReference>
<feature type="compositionally biased region" description="Basic and acidic residues" evidence="3">
    <location>
        <begin position="724"/>
        <end position="733"/>
    </location>
</feature>
<dbReference type="PANTHER" id="PTHR18849:SF0">
    <property type="entry name" value="CILIA- AND FLAGELLA-ASSOCIATED PROTEIN 410-RELATED"/>
    <property type="match status" value="1"/>
</dbReference>
<dbReference type="SUPFAM" id="SSF52047">
    <property type="entry name" value="RNI-like"/>
    <property type="match status" value="1"/>
</dbReference>
<dbReference type="PROSITE" id="PS51450">
    <property type="entry name" value="LRR"/>
    <property type="match status" value="2"/>
</dbReference>
<feature type="compositionally biased region" description="Basic and acidic residues" evidence="3">
    <location>
        <begin position="743"/>
        <end position="755"/>
    </location>
</feature>
<gene>
    <name evidence="5" type="ORF">BN9_011020</name>
</gene>
<feature type="compositionally biased region" description="Polar residues" evidence="3">
    <location>
        <begin position="914"/>
        <end position="923"/>
    </location>
</feature>
<feature type="compositionally biased region" description="Polar residues" evidence="3">
    <location>
        <begin position="862"/>
        <end position="876"/>
    </location>
</feature>
<accession>A0A024G1Y7</accession>
<dbReference type="InterPro" id="IPR001202">
    <property type="entry name" value="WW_dom"/>
</dbReference>
<organism evidence="5 6">
    <name type="scientific">Albugo candida</name>
    <dbReference type="NCBI Taxonomy" id="65357"/>
    <lineage>
        <taxon>Eukaryota</taxon>
        <taxon>Sar</taxon>
        <taxon>Stramenopiles</taxon>
        <taxon>Oomycota</taxon>
        <taxon>Peronosporomycetes</taxon>
        <taxon>Albuginales</taxon>
        <taxon>Albuginaceae</taxon>
        <taxon>Albugo</taxon>
    </lineage>
</organism>
<evidence type="ECO:0000256" key="1">
    <source>
        <dbReference type="ARBA" id="ARBA00022614"/>
    </source>
</evidence>
<reference evidence="5 6" key="1">
    <citation type="submission" date="2012-05" db="EMBL/GenBank/DDBJ databases">
        <title>Recombination and specialization in a pathogen metapopulation.</title>
        <authorList>
            <person name="Gardiner A."/>
            <person name="Kemen E."/>
            <person name="Schultz-Larsen T."/>
            <person name="MacLean D."/>
            <person name="Van Oosterhout C."/>
            <person name="Jones J.D.G."/>
        </authorList>
    </citation>
    <scope>NUCLEOTIDE SEQUENCE [LARGE SCALE GENOMIC DNA]</scope>
    <source>
        <strain evidence="5 6">Ac Nc2</strain>
    </source>
</reference>
<protein>
    <recommendedName>
        <fullName evidence="4">WW domain-containing protein</fullName>
    </recommendedName>
</protein>
<keyword evidence="1" id="KW-0433">Leucine-rich repeat</keyword>
<dbReference type="Proteomes" id="UP000053237">
    <property type="component" value="Unassembled WGS sequence"/>
</dbReference>
<evidence type="ECO:0000256" key="2">
    <source>
        <dbReference type="ARBA" id="ARBA00022737"/>
    </source>
</evidence>
<dbReference type="CDD" id="cd00201">
    <property type="entry name" value="WW"/>
    <property type="match status" value="1"/>
</dbReference>
<keyword evidence="6" id="KW-1185">Reference proteome</keyword>
<evidence type="ECO:0000256" key="3">
    <source>
        <dbReference type="SAM" id="MobiDB-lite"/>
    </source>
</evidence>
<evidence type="ECO:0000313" key="5">
    <source>
        <dbReference type="EMBL" id="CCI40318.1"/>
    </source>
</evidence>
<proteinExistence type="predicted"/>
<dbReference type="InterPro" id="IPR032675">
    <property type="entry name" value="LRR_dom_sf"/>
</dbReference>
<dbReference type="PROSITE" id="PS50020">
    <property type="entry name" value="WW_DOMAIN_2"/>
    <property type="match status" value="1"/>
</dbReference>
<dbReference type="EMBL" id="CAIX01000007">
    <property type="protein sequence ID" value="CCI40318.1"/>
    <property type="molecule type" value="Genomic_DNA"/>
</dbReference>